<evidence type="ECO:0000313" key="1">
    <source>
        <dbReference type="EMBL" id="MDO1537958.1"/>
    </source>
</evidence>
<name>A0ABT8SG99_9BURK</name>
<gene>
    <name evidence="1" type="ORF">Q2T77_37610</name>
</gene>
<proteinExistence type="predicted"/>
<dbReference type="EMBL" id="JAUKVY010000055">
    <property type="protein sequence ID" value="MDO1537958.1"/>
    <property type="molecule type" value="Genomic_DNA"/>
</dbReference>
<dbReference type="RefSeq" id="WP_301816370.1">
    <property type="nucleotide sequence ID" value="NZ_JAUJZH010000055.1"/>
</dbReference>
<protein>
    <submittedName>
        <fullName evidence="1">Uncharacterized protein</fullName>
    </submittedName>
</protein>
<keyword evidence="2" id="KW-1185">Reference proteome</keyword>
<evidence type="ECO:0000313" key="2">
    <source>
        <dbReference type="Proteomes" id="UP001169027"/>
    </source>
</evidence>
<accession>A0ABT8SG99</accession>
<sequence>MPAVLKVFVAGEAVVAPTDDPGNHSLMACQHAIPLGWSVGDNVAADLLETHALSQPDDVTCLDLGRWGAVVTQS</sequence>
<comment type="caution">
    <text evidence="1">The sequence shown here is derived from an EMBL/GenBank/DDBJ whole genome shotgun (WGS) entry which is preliminary data.</text>
</comment>
<reference evidence="1" key="1">
    <citation type="submission" date="2023-06" db="EMBL/GenBank/DDBJ databases">
        <authorList>
            <person name="Jiang Y."/>
            <person name="Liu Q."/>
        </authorList>
    </citation>
    <scope>NUCLEOTIDE SEQUENCE</scope>
    <source>
        <strain evidence="1">CGMCC 1.12090</strain>
    </source>
</reference>
<dbReference type="Proteomes" id="UP001169027">
    <property type="component" value="Unassembled WGS sequence"/>
</dbReference>
<organism evidence="1 2">
    <name type="scientific">Variovorax ginsengisoli</name>
    <dbReference type="NCBI Taxonomy" id="363844"/>
    <lineage>
        <taxon>Bacteria</taxon>
        <taxon>Pseudomonadati</taxon>
        <taxon>Pseudomonadota</taxon>
        <taxon>Betaproteobacteria</taxon>
        <taxon>Burkholderiales</taxon>
        <taxon>Comamonadaceae</taxon>
        <taxon>Variovorax</taxon>
    </lineage>
</organism>